<keyword evidence="3" id="KW-1185">Reference proteome</keyword>
<proteinExistence type="predicted"/>
<organism evidence="2 3">
    <name type="scientific">Ficus carica</name>
    <name type="common">Common fig</name>
    <dbReference type="NCBI Taxonomy" id="3494"/>
    <lineage>
        <taxon>Eukaryota</taxon>
        <taxon>Viridiplantae</taxon>
        <taxon>Streptophyta</taxon>
        <taxon>Embryophyta</taxon>
        <taxon>Tracheophyta</taxon>
        <taxon>Spermatophyta</taxon>
        <taxon>Magnoliopsida</taxon>
        <taxon>eudicotyledons</taxon>
        <taxon>Gunneridae</taxon>
        <taxon>Pentapetalae</taxon>
        <taxon>rosids</taxon>
        <taxon>fabids</taxon>
        <taxon>Rosales</taxon>
        <taxon>Moraceae</taxon>
        <taxon>Ficeae</taxon>
        <taxon>Ficus</taxon>
    </lineage>
</organism>
<accession>A0AA88E3W6</accession>
<name>A0AA88E3W6_FICCA</name>
<protein>
    <submittedName>
        <fullName evidence="2">Uncharacterized protein</fullName>
    </submittedName>
</protein>
<gene>
    <name evidence="2" type="ORF">TIFTF001_036689</name>
</gene>
<evidence type="ECO:0000313" key="3">
    <source>
        <dbReference type="Proteomes" id="UP001187192"/>
    </source>
</evidence>
<sequence length="276" mass="31378">MIAGVKGGLTALTCSNPYRWLINRLSCWWRWSNLFWPSVSTFDGLSTERSRHRLRLTPVRPKRSNTEVMLTKMFIVYCRCWFRSRLLRVAGGLEIDSSGSARVVDRVTRLWRLLERSRFGWYSSKSHLPLLGFPRMLRLPVCSTTRPGLIGFSVDWRRPTGEESSASSSRVGWVRAPRNSLKVSVSIRIVSVKFWTLSMRVLVCRTCIGPAKCFENQLGQPCAVVLHLVACKREAPRSKGHTSRMSTKGTPMLKSVSGTDEQVEKQSFGKEKIVNP</sequence>
<dbReference type="Proteomes" id="UP001187192">
    <property type="component" value="Unassembled WGS sequence"/>
</dbReference>
<evidence type="ECO:0000256" key="1">
    <source>
        <dbReference type="SAM" id="MobiDB-lite"/>
    </source>
</evidence>
<reference evidence="2" key="1">
    <citation type="submission" date="2023-07" db="EMBL/GenBank/DDBJ databases">
        <title>draft genome sequence of fig (Ficus carica).</title>
        <authorList>
            <person name="Takahashi T."/>
            <person name="Nishimura K."/>
        </authorList>
    </citation>
    <scope>NUCLEOTIDE SEQUENCE</scope>
</reference>
<comment type="caution">
    <text evidence="2">The sequence shown here is derived from an EMBL/GenBank/DDBJ whole genome shotgun (WGS) entry which is preliminary data.</text>
</comment>
<dbReference type="EMBL" id="BTGU01000479">
    <property type="protein sequence ID" value="GMN67637.1"/>
    <property type="molecule type" value="Genomic_DNA"/>
</dbReference>
<evidence type="ECO:0000313" key="2">
    <source>
        <dbReference type="EMBL" id="GMN67637.1"/>
    </source>
</evidence>
<feature type="region of interest" description="Disordered" evidence="1">
    <location>
        <begin position="237"/>
        <end position="276"/>
    </location>
</feature>
<dbReference type="AlphaFoldDB" id="A0AA88E3W6"/>
<feature type="compositionally biased region" description="Basic and acidic residues" evidence="1">
    <location>
        <begin position="262"/>
        <end position="276"/>
    </location>
</feature>